<comment type="similarity">
    <text evidence="1">Belongs to the LysR transcriptional regulatory family.</text>
</comment>
<keyword evidence="3" id="KW-0238">DNA-binding</keyword>
<dbReference type="Gene3D" id="1.10.10.10">
    <property type="entry name" value="Winged helix-like DNA-binding domain superfamily/Winged helix DNA-binding domain"/>
    <property type="match status" value="1"/>
</dbReference>
<dbReference type="InterPro" id="IPR058163">
    <property type="entry name" value="LysR-type_TF_proteobact-type"/>
</dbReference>
<dbReference type="FunFam" id="1.10.10.10:FF:000001">
    <property type="entry name" value="LysR family transcriptional regulator"/>
    <property type="match status" value="1"/>
</dbReference>
<reference evidence="6 7" key="1">
    <citation type="submission" date="2018-08" db="EMBL/GenBank/DDBJ databases">
        <title>Genomic Encyclopedia of Type Strains, Phase IV (KMG-IV): sequencing the most valuable type-strain genomes for metagenomic binning, comparative biology and taxonomic classification.</title>
        <authorList>
            <person name="Goeker M."/>
        </authorList>
    </citation>
    <scope>NUCLEOTIDE SEQUENCE [LARGE SCALE GENOMIC DNA]</scope>
    <source>
        <strain evidence="6 7">BW863</strain>
    </source>
</reference>
<dbReference type="Gene3D" id="3.40.190.290">
    <property type="match status" value="1"/>
</dbReference>
<evidence type="ECO:0000259" key="5">
    <source>
        <dbReference type="PROSITE" id="PS50931"/>
    </source>
</evidence>
<dbReference type="GO" id="GO:0003700">
    <property type="term" value="F:DNA-binding transcription factor activity"/>
    <property type="evidence" value="ECO:0007669"/>
    <property type="project" value="InterPro"/>
</dbReference>
<dbReference type="InterPro" id="IPR005119">
    <property type="entry name" value="LysR_subst-bd"/>
</dbReference>
<dbReference type="OrthoDB" id="7624726at2"/>
<evidence type="ECO:0000256" key="2">
    <source>
        <dbReference type="ARBA" id="ARBA00023015"/>
    </source>
</evidence>
<dbReference type="Proteomes" id="UP000256900">
    <property type="component" value="Unassembled WGS sequence"/>
</dbReference>
<organism evidence="6 7">
    <name type="scientific">Methylovirgula ligni</name>
    <dbReference type="NCBI Taxonomy" id="569860"/>
    <lineage>
        <taxon>Bacteria</taxon>
        <taxon>Pseudomonadati</taxon>
        <taxon>Pseudomonadota</taxon>
        <taxon>Alphaproteobacteria</taxon>
        <taxon>Hyphomicrobiales</taxon>
        <taxon>Beijerinckiaceae</taxon>
        <taxon>Methylovirgula</taxon>
    </lineage>
</organism>
<gene>
    <name evidence="6" type="ORF">DES32_0880</name>
</gene>
<dbReference type="EMBL" id="QUMO01000001">
    <property type="protein sequence ID" value="REF89651.1"/>
    <property type="molecule type" value="Genomic_DNA"/>
</dbReference>
<dbReference type="PANTHER" id="PTHR30537">
    <property type="entry name" value="HTH-TYPE TRANSCRIPTIONAL REGULATOR"/>
    <property type="match status" value="1"/>
</dbReference>
<evidence type="ECO:0000256" key="1">
    <source>
        <dbReference type="ARBA" id="ARBA00009437"/>
    </source>
</evidence>
<dbReference type="PRINTS" id="PR00039">
    <property type="entry name" value="HTHLYSR"/>
</dbReference>
<comment type="caution">
    <text evidence="6">The sequence shown here is derived from an EMBL/GenBank/DDBJ whole genome shotgun (WGS) entry which is preliminary data.</text>
</comment>
<sequence length="296" mass="33051">MDWDKLRVFYAAAEAGSFTHAGAALGLSQSAVSRQVSALEQDLAVPLFHRHARGLILTEQGELLLRTVREVTMKLDTVQAGLADSREKPHGELRVTATYGIGTNWLTPRLGQFLELYPDIKVRVILSEDELDLGMREADVALRLREPIQPDLIRRRLFTMHYHLYAAADYIARHGEPQAIEDLDKHRLLAFAAPTASFLESLNALLTVGRDAKAPREAALSVNNITALRRAVENSVGIAVLPDYLTEAGDNLVQLLPQAVMAQFDCYVVYAEEMKSVARVQVFRDFLVASAQRWKF</sequence>
<keyword evidence="7" id="KW-1185">Reference proteome</keyword>
<dbReference type="InterPro" id="IPR036388">
    <property type="entry name" value="WH-like_DNA-bd_sf"/>
</dbReference>
<keyword evidence="4" id="KW-0804">Transcription</keyword>
<dbReference type="Pfam" id="PF03466">
    <property type="entry name" value="LysR_substrate"/>
    <property type="match status" value="1"/>
</dbReference>
<evidence type="ECO:0000256" key="3">
    <source>
        <dbReference type="ARBA" id="ARBA00023125"/>
    </source>
</evidence>
<dbReference type="GO" id="GO:0043565">
    <property type="term" value="F:sequence-specific DNA binding"/>
    <property type="evidence" value="ECO:0007669"/>
    <property type="project" value="TreeGrafter"/>
</dbReference>
<dbReference type="GO" id="GO:0006351">
    <property type="term" value="P:DNA-templated transcription"/>
    <property type="evidence" value="ECO:0007669"/>
    <property type="project" value="TreeGrafter"/>
</dbReference>
<evidence type="ECO:0000313" key="7">
    <source>
        <dbReference type="Proteomes" id="UP000256900"/>
    </source>
</evidence>
<evidence type="ECO:0000256" key="4">
    <source>
        <dbReference type="ARBA" id="ARBA00023163"/>
    </source>
</evidence>
<protein>
    <submittedName>
        <fullName evidence="6">LysR family transcriptional regulator</fullName>
    </submittedName>
</protein>
<dbReference type="SUPFAM" id="SSF53850">
    <property type="entry name" value="Periplasmic binding protein-like II"/>
    <property type="match status" value="1"/>
</dbReference>
<dbReference type="InterPro" id="IPR000847">
    <property type="entry name" value="LysR_HTH_N"/>
</dbReference>
<proteinExistence type="inferred from homology"/>
<accession>A0A3D9Z3I1</accession>
<feature type="domain" description="HTH lysR-type" evidence="5">
    <location>
        <begin position="1"/>
        <end position="58"/>
    </location>
</feature>
<dbReference type="RefSeq" id="WP_115835394.1">
    <property type="nucleotide sequence ID" value="NZ_CP025086.1"/>
</dbReference>
<dbReference type="PANTHER" id="PTHR30537:SF20">
    <property type="entry name" value="TRANSCRIPTIONAL REGULATORY PROTEIN"/>
    <property type="match status" value="1"/>
</dbReference>
<dbReference type="SUPFAM" id="SSF46785">
    <property type="entry name" value="Winged helix' DNA-binding domain"/>
    <property type="match status" value="1"/>
</dbReference>
<name>A0A3D9Z3I1_9HYPH</name>
<dbReference type="PROSITE" id="PS50931">
    <property type="entry name" value="HTH_LYSR"/>
    <property type="match status" value="1"/>
</dbReference>
<evidence type="ECO:0000313" key="6">
    <source>
        <dbReference type="EMBL" id="REF89651.1"/>
    </source>
</evidence>
<dbReference type="CDD" id="cd08422">
    <property type="entry name" value="PBP2_CrgA_like"/>
    <property type="match status" value="1"/>
</dbReference>
<keyword evidence="2" id="KW-0805">Transcription regulation</keyword>
<dbReference type="InterPro" id="IPR036390">
    <property type="entry name" value="WH_DNA-bd_sf"/>
</dbReference>
<dbReference type="Pfam" id="PF00126">
    <property type="entry name" value="HTH_1"/>
    <property type="match status" value="1"/>
</dbReference>
<dbReference type="AlphaFoldDB" id="A0A3D9Z3I1"/>